<dbReference type="InterPro" id="IPR014743">
    <property type="entry name" value="Cl-channel_core"/>
</dbReference>
<dbReference type="RefSeq" id="WP_353894191.1">
    <property type="nucleotide sequence ID" value="NZ_CP159485.1"/>
</dbReference>
<keyword evidence="4 5" id="KW-0472">Membrane</keyword>
<evidence type="ECO:0000256" key="3">
    <source>
        <dbReference type="ARBA" id="ARBA00022989"/>
    </source>
</evidence>
<organism evidence="6">
    <name type="scientific">Proteinivorax hydrogeniformans</name>
    <dbReference type="NCBI Taxonomy" id="1826727"/>
    <lineage>
        <taxon>Bacteria</taxon>
        <taxon>Bacillati</taxon>
        <taxon>Bacillota</taxon>
        <taxon>Clostridia</taxon>
        <taxon>Eubacteriales</taxon>
        <taxon>Proteinivoracaceae</taxon>
        <taxon>Proteinivorax</taxon>
    </lineage>
</organism>
<dbReference type="GO" id="GO:0016020">
    <property type="term" value="C:membrane"/>
    <property type="evidence" value="ECO:0007669"/>
    <property type="project" value="UniProtKB-SubCell"/>
</dbReference>
<dbReference type="SUPFAM" id="SSF81340">
    <property type="entry name" value="Clc chloride channel"/>
    <property type="match status" value="1"/>
</dbReference>
<evidence type="ECO:0000256" key="4">
    <source>
        <dbReference type="ARBA" id="ARBA00023136"/>
    </source>
</evidence>
<name>A0AAU8HW73_9FIRM</name>
<proteinExistence type="predicted"/>
<reference evidence="6" key="1">
    <citation type="journal article" date="2018" name="Antonie Van Leeuwenhoek">
        <title>Proteinivorax hydrogeniformans sp. nov., an anaerobic, haloalkaliphilic bacterium fermenting proteinaceous compounds with high hydrogen production.</title>
        <authorList>
            <person name="Boltyanskaya Y."/>
            <person name="Detkova E."/>
            <person name="Pimenov N."/>
            <person name="Kevbrin V."/>
        </authorList>
    </citation>
    <scope>NUCLEOTIDE SEQUENCE</scope>
    <source>
        <strain evidence="6">Z-710</strain>
    </source>
</reference>
<protein>
    <submittedName>
        <fullName evidence="6">Chloride channel protein</fullName>
    </submittedName>
</protein>
<dbReference type="EMBL" id="CP159485">
    <property type="protein sequence ID" value="XCI29643.1"/>
    <property type="molecule type" value="Genomic_DNA"/>
</dbReference>
<sequence length="79" mass="8323">MVIAGMAAALAGIANVPISAAIMLVEMVGLQLGVPATIGSVMGYAVAQSSVIYNISSKEGKEFKKYKAIRKTDRNLKEH</sequence>
<evidence type="ECO:0000313" key="6">
    <source>
        <dbReference type="EMBL" id="XCI29643.1"/>
    </source>
</evidence>
<dbReference type="AlphaFoldDB" id="A0AAU8HW73"/>
<dbReference type="Pfam" id="PF00654">
    <property type="entry name" value="Voltage_CLC"/>
    <property type="match status" value="1"/>
</dbReference>
<dbReference type="InterPro" id="IPR001807">
    <property type="entry name" value="ClC"/>
</dbReference>
<keyword evidence="2 5" id="KW-0812">Transmembrane</keyword>
<feature type="transmembrane region" description="Helical" evidence="5">
    <location>
        <begin position="36"/>
        <end position="55"/>
    </location>
</feature>
<dbReference type="Gene3D" id="1.10.3080.10">
    <property type="entry name" value="Clc chloride channel"/>
    <property type="match status" value="1"/>
</dbReference>
<evidence type="ECO:0000256" key="2">
    <source>
        <dbReference type="ARBA" id="ARBA00022692"/>
    </source>
</evidence>
<dbReference type="GO" id="GO:0015108">
    <property type="term" value="F:chloride transmembrane transporter activity"/>
    <property type="evidence" value="ECO:0007669"/>
    <property type="project" value="InterPro"/>
</dbReference>
<gene>
    <name evidence="6" type="ORF">PRVXH_000974</name>
</gene>
<evidence type="ECO:0000256" key="1">
    <source>
        <dbReference type="ARBA" id="ARBA00004141"/>
    </source>
</evidence>
<reference evidence="6" key="2">
    <citation type="submission" date="2024-06" db="EMBL/GenBank/DDBJ databases">
        <authorList>
            <person name="Petrova K.O."/>
            <person name="Toshchakov S.V."/>
            <person name="Boltjanskaja Y.V."/>
            <person name="Kevbrin V.V."/>
        </authorList>
    </citation>
    <scope>NUCLEOTIDE SEQUENCE</scope>
    <source>
        <strain evidence="6">Z-710</strain>
    </source>
</reference>
<keyword evidence="3 5" id="KW-1133">Transmembrane helix</keyword>
<evidence type="ECO:0000256" key="5">
    <source>
        <dbReference type="SAM" id="Phobius"/>
    </source>
</evidence>
<accession>A0AAU8HW73</accession>
<comment type="subcellular location">
    <subcellularLocation>
        <location evidence="1">Membrane</location>
        <topology evidence="1">Multi-pass membrane protein</topology>
    </subcellularLocation>
</comment>